<protein>
    <submittedName>
        <fullName evidence="2">DUF1266 domain-containing protein</fullName>
    </submittedName>
</protein>
<dbReference type="Pfam" id="PF06889">
    <property type="entry name" value="DUF1266"/>
    <property type="match status" value="1"/>
</dbReference>
<dbReference type="Proteomes" id="UP000609726">
    <property type="component" value="Unassembled WGS sequence"/>
</dbReference>
<evidence type="ECO:0000259" key="1">
    <source>
        <dbReference type="Pfam" id="PF06889"/>
    </source>
</evidence>
<evidence type="ECO:0000313" key="3">
    <source>
        <dbReference type="Proteomes" id="UP000609726"/>
    </source>
</evidence>
<accession>A0ABX0NRM1</accession>
<comment type="caution">
    <text evidence="2">The sequence shown here is derived from an EMBL/GenBank/DDBJ whole genome shotgun (WGS) entry which is preliminary data.</text>
</comment>
<sequence>MITLAIIGVFGWMIYAGVERLLKSRPPKKPGSAKLRYKFDARQNRALALAHPVAQARDLAAFANPKAPGLTPQQAQALRASLLHILGLRANIDDDAIRAALPDLLRRQWFRIDLERLRPEDDARAAMAFASARVAFAVRSATLLGWLDPALQWEVLYQNAQRASDCFGSWREFGAALARGRQQWIAGARADSLGVAFDEARLAQWLGTRGHPWRSMAWHGQVLFAAPATP</sequence>
<evidence type="ECO:0000313" key="2">
    <source>
        <dbReference type="EMBL" id="NHZ89414.1"/>
    </source>
</evidence>
<dbReference type="RefSeq" id="WP_166873869.1">
    <property type="nucleotide sequence ID" value="NZ_WHJH01000009.1"/>
</dbReference>
<gene>
    <name evidence="2" type="ORF">F2P45_10355</name>
</gene>
<dbReference type="EMBL" id="WHJH01000009">
    <property type="protein sequence ID" value="NHZ89414.1"/>
    <property type="molecule type" value="Genomic_DNA"/>
</dbReference>
<keyword evidence="3" id="KW-1185">Reference proteome</keyword>
<feature type="domain" description="DUF1266" evidence="1">
    <location>
        <begin position="100"/>
        <end position="218"/>
    </location>
</feature>
<name>A0ABX0NRM1_9BURK</name>
<proteinExistence type="predicted"/>
<dbReference type="InterPro" id="IPR009677">
    <property type="entry name" value="DUF1266"/>
</dbReference>
<reference evidence="2 3" key="1">
    <citation type="submission" date="2019-10" db="EMBL/GenBank/DDBJ databases">
        <title>Taxonomy of Antarctic Massilia spp.: description of Massilia rubra sp. nov., Massilia aquatica sp. nov., Massilia mucilaginosa sp. nov., Massilia frigida sp. nov. isolated from streams, lakes and regoliths.</title>
        <authorList>
            <person name="Holochova P."/>
            <person name="Sedlacek I."/>
            <person name="Kralova S."/>
            <person name="Maslanova I."/>
            <person name="Busse H.-J."/>
            <person name="Stankova E."/>
            <person name="Vrbovska V."/>
            <person name="Kovarovic V."/>
            <person name="Bartak M."/>
            <person name="Svec P."/>
            <person name="Pantucek R."/>
        </authorList>
    </citation>
    <scope>NUCLEOTIDE SEQUENCE [LARGE SCALE GENOMIC DNA]</scope>
    <source>
        <strain evidence="2 3">CCM 8733</strain>
    </source>
</reference>
<organism evidence="2 3">
    <name type="scientific">Massilia mucilaginosa</name>
    <dbReference type="NCBI Taxonomy" id="2609282"/>
    <lineage>
        <taxon>Bacteria</taxon>
        <taxon>Pseudomonadati</taxon>
        <taxon>Pseudomonadota</taxon>
        <taxon>Betaproteobacteria</taxon>
        <taxon>Burkholderiales</taxon>
        <taxon>Oxalobacteraceae</taxon>
        <taxon>Telluria group</taxon>
        <taxon>Massilia</taxon>
    </lineage>
</organism>